<dbReference type="STRING" id="575540.Isop_0378"/>
<reference evidence="1 2" key="2">
    <citation type="journal article" date="2011" name="Stand. Genomic Sci.">
        <title>Complete genome sequence of Isosphaera pallida type strain (IS1B).</title>
        <authorList>
            <consortium name="US DOE Joint Genome Institute (JGI-PGF)"/>
            <person name="Goker M."/>
            <person name="Cleland D."/>
            <person name="Saunders E."/>
            <person name="Lapidus A."/>
            <person name="Nolan M."/>
            <person name="Lucas S."/>
            <person name="Hammon N."/>
            <person name="Deshpande S."/>
            <person name="Cheng J.F."/>
            <person name="Tapia R."/>
            <person name="Han C."/>
            <person name="Goodwin L."/>
            <person name="Pitluck S."/>
            <person name="Liolios K."/>
            <person name="Pagani I."/>
            <person name="Ivanova N."/>
            <person name="Mavromatis K."/>
            <person name="Pati A."/>
            <person name="Chen A."/>
            <person name="Palaniappan K."/>
            <person name="Land M."/>
            <person name="Hauser L."/>
            <person name="Chang Y.J."/>
            <person name="Jeffries C.D."/>
            <person name="Detter J.C."/>
            <person name="Beck B."/>
            <person name="Woyke T."/>
            <person name="Bristow J."/>
            <person name="Eisen J.A."/>
            <person name="Markowitz V."/>
            <person name="Hugenholtz P."/>
            <person name="Kyrpides N.C."/>
            <person name="Klenk H.P."/>
        </authorList>
    </citation>
    <scope>NUCLEOTIDE SEQUENCE [LARGE SCALE GENOMIC DNA]</scope>
    <source>
        <strain evidence="2">ATCC 43644 / DSM 9630 / IS1B</strain>
    </source>
</reference>
<dbReference type="eggNOG" id="ENOG5032K0S">
    <property type="taxonomic scope" value="Bacteria"/>
</dbReference>
<dbReference type="InParanoid" id="E8QXZ4"/>
<sequence length="191" mass="21110">MGACFMVWMTIGMSSWSGLPACSPGLVMVWDGGAGWIPGGSTPPPRERATEWLRAMSSRELWTRYRLGVATPLPVGRVKGVALPCPDARFGELISRSAGVVWQGKIATEGSNLLLNRFFGVRSVPGRMFWGTSRVDGLPCLLVDYSQTSWVYANVRDELRMIAPGVYLGPMFRKQRDGSERFEMFFALIAP</sequence>
<organism evidence="1 2">
    <name type="scientific">Isosphaera pallida (strain ATCC 43644 / DSM 9630 / IS1B)</name>
    <dbReference type="NCBI Taxonomy" id="575540"/>
    <lineage>
        <taxon>Bacteria</taxon>
        <taxon>Pseudomonadati</taxon>
        <taxon>Planctomycetota</taxon>
        <taxon>Planctomycetia</taxon>
        <taxon>Isosphaerales</taxon>
        <taxon>Isosphaeraceae</taxon>
        <taxon>Isosphaera</taxon>
    </lineage>
</organism>
<protein>
    <submittedName>
        <fullName evidence="1">Uncharacterized protein</fullName>
    </submittedName>
</protein>
<keyword evidence="2" id="KW-1185">Reference proteome</keyword>
<dbReference type="HOGENOM" id="CLU_1419774_0_0_0"/>
<reference key="1">
    <citation type="submission" date="2010-11" db="EMBL/GenBank/DDBJ databases">
        <title>The complete sequence of chromosome of Isophaera pallida ATCC 43644.</title>
        <authorList>
            <consortium name="US DOE Joint Genome Institute (JGI-PGF)"/>
            <person name="Lucas S."/>
            <person name="Copeland A."/>
            <person name="Lapidus A."/>
            <person name="Bruce D."/>
            <person name="Goodwin L."/>
            <person name="Pitluck S."/>
            <person name="Kyrpides N."/>
            <person name="Mavromatis K."/>
            <person name="Pagani I."/>
            <person name="Ivanova N."/>
            <person name="Saunders E."/>
            <person name="Brettin T."/>
            <person name="Detter J.C."/>
            <person name="Han C."/>
            <person name="Tapia R."/>
            <person name="Land M."/>
            <person name="Hauser L."/>
            <person name="Markowitz V."/>
            <person name="Cheng J.-F."/>
            <person name="Hugenholtz P."/>
            <person name="Woyke T."/>
            <person name="Wu D."/>
            <person name="Eisen J.A."/>
        </authorList>
    </citation>
    <scope>NUCLEOTIDE SEQUENCE</scope>
    <source>
        <strain>ATCC 43644</strain>
    </source>
</reference>
<evidence type="ECO:0000313" key="1">
    <source>
        <dbReference type="EMBL" id="ADV60973.1"/>
    </source>
</evidence>
<evidence type="ECO:0000313" key="2">
    <source>
        <dbReference type="Proteomes" id="UP000008631"/>
    </source>
</evidence>
<gene>
    <name evidence="1" type="ordered locus">Isop_0378</name>
</gene>
<dbReference type="AlphaFoldDB" id="E8QXZ4"/>
<dbReference type="Proteomes" id="UP000008631">
    <property type="component" value="Chromosome"/>
</dbReference>
<proteinExistence type="predicted"/>
<dbReference type="EMBL" id="CP002353">
    <property type="protein sequence ID" value="ADV60973.1"/>
    <property type="molecule type" value="Genomic_DNA"/>
</dbReference>
<dbReference type="KEGG" id="ipa:Isop_0378"/>
<name>E8QXZ4_ISOPI</name>
<accession>E8QXZ4</accession>